<accession>A0A9P5YXE7</accession>
<dbReference type="EMBL" id="MU155277">
    <property type="protein sequence ID" value="KAF9476936.1"/>
    <property type="molecule type" value="Genomic_DNA"/>
</dbReference>
<dbReference type="OrthoDB" id="10060449at2759"/>
<dbReference type="Proteomes" id="UP000807469">
    <property type="component" value="Unassembled WGS sequence"/>
</dbReference>
<organism evidence="1 2">
    <name type="scientific">Pholiota conissans</name>
    <dbReference type="NCBI Taxonomy" id="109636"/>
    <lineage>
        <taxon>Eukaryota</taxon>
        <taxon>Fungi</taxon>
        <taxon>Dikarya</taxon>
        <taxon>Basidiomycota</taxon>
        <taxon>Agaricomycotina</taxon>
        <taxon>Agaricomycetes</taxon>
        <taxon>Agaricomycetidae</taxon>
        <taxon>Agaricales</taxon>
        <taxon>Agaricineae</taxon>
        <taxon>Strophariaceae</taxon>
        <taxon>Pholiota</taxon>
    </lineage>
</organism>
<evidence type="ECO:0000313" key="2">
    <source>
        <dbReference type="Proteomes" id="UP000807469"/>
    </source>
</evidence>
<evidence type="ECO:0000313" key="1">
    <source>
        <dbReference type="EMBL" id="KAF9476936.1"/>
    </source>
</evidence>
<comment type="caution">
    <text evidence="1">The sequence shown here is derived from an EMBL/GenBank/DDBJ whole genome shotgun (WGS) entry which is preliminary data.</text>
</comment>
<keyword evidence="2" id="KW-1185">Reference proteome</keyword>
<reference evidence="1" key="1">
    <citation type="submission" date="2020-11" db="EMBL/GenBank/DDBJ databases">
        <authorList>
            <consortium name="DOE Joint Genome Institute"/>
            <person name="Ahrendt S."/>
            <person name="Riley R."/>
            <person name="Andreopoulos W."/>
            <person name="Labutti K."/>
            <person name="Pangilinan J."/>
            <person name="Ruiz-Duenas F.J."/>
            <person name="Barrasa J.M."/>
            <person name="Sanchez-Garcia M."/>
            <person name="Camarero S."/>
            <person name="Miyauchi S."/>
            <person name="Serrano A."/>
            <person name="Linde D."/>
            <person name="Babiker R."/>
            <person name="Drula E."/>
            <person name="Ayuso-Fernandez I."/>
            <person name="Pacheco R."/>
            <person name="Padilla G."/>
            <person name="Ferreira P."/>
            <person name="Barriuso J."/>
            <person name="Kellner H."/>
            <person name="Castanera R."/>
            <person name="Alfaro M."/>
            <person name="Ramirez L."/>
            <person name="Pisabarro A.G."/>
            <person name="Kuo A."/>
            <person name="Tritt A."/>
            <person name="Lipzen A."/>
            <person name="He G."/>
            <person name="Yan M."/>
            <person name="Ng V."/>
            <person name="Cullen D."/>
            <person name="Martin F."/>
            <person name="Rosso M.-N."/>
            <person name="Henrissat B."/>
            <person name="Hibbett D."/>
            <person name="Martinez A.T."/>
            <person name="Grigoriev I.V."/>
        </authorList>
    </citation>
    <scope>NUCLEOTIDE SEQUENCE</scope>
    <source>
        <strain evidence="1">CIRM-BRFM 674</strain>
    </source>
</reference>
<name>A0A9P5YXE7_9AGAR</name>
<sequence>MGHRQLYLYFCFRNTPNLLAVQRDILPLALANTVKRDAIINDAYSEVIRAGADGYMGIQFVDEDVEMCGRSGKTTTSRDQNPREYIIDVRDYETTCRIICEWLSTMKFEWNSGRWNRNIPRIGFAKDAEDEYKRRGSMKRRWNPLRNTAHVYSRLRQVKDTFPHQKRT</sequence>
<dbReference type="AlphaFoldDB" id="A0A9P5YXE7"/>
<proteinExistence type="predicted"/>
<protein>
    <submittedName>
        <fullName evidence="1">Uncharacterized protein</fullName>
    </submittedName>
</protein>
<gene>
    <name evidence="1" type="ORF">BDN70DRAFT_896943</name>
</gene>